<gene>
    <name evidence="1" type="ORF">AOXY_G5334</name>
</gene>
<proteinExistence type="predicted"/>
<comment type="caution">
    <text evidence="1">The sequence shown here is derived from an EMBL/GenBank/DDBJ whole genome shotgun (WGS) entry which is preliminary data.</text>
</comment>
<dbReference type="AlphaFoldDB" id="A0AAD8GED5"/>
<evidence type="ECO:0000313" key="2">
    <source>
        <dbReference type="Proteomes" id="UP001230051"/>
    </source>
</evidence>
<keyword evidence="2" id="KW-1185">Reference proteome</keyword>
<reference evidence="1" key="1">
    <citation type="submission" date="2022-02" db="EMBL/GenBank/DDBJ databases">
        <title>Atlantic sturgeon de novo genome assembly.</title>
        <authorList>
            <person name="Stock M."/>
            <person name="Klopp C."/>
            <person name="Guiguen Y."/>
            <person name="Cabau C."/>
            <person name="Parinello H."/>
            <person name="Santidrian Yebra-Pimentel E."/>
            <person name="Kuhl H."/>
            <person name="Dirks R.P."/>
            <person name="Guessner J."/>
            <person name="Wuertz S."/>
            <person name="Du K."/>
            <person name="Schartl M."/>
        </authorList>
    </citation>
    <scope>NUCLEOTIDE SEQUENCE</scope>
    <source>
        <strain evidence="1">STURGEONOMICS-FGT-2020</strain>
        <tissue evidence="1">Whole blood</tissue>
    </source>
</reference>
<accession>A0AAD8GED5</accession>
<evidence type="ECO:0000313" key="1">
    <source>
        <dbReference type="EMBL" id="KAK1172689.1"/>
    </source>
</evidence>
<dbReference type="Proteomes" id="UP001230051">
    <property type="component" value="Unassembled WGS sequence"/>
</dbReference>
<organism evidence="1 2">
    <name type="scientific">Acipenser oxyrinchus oxyrinchus</name>
    <dbReference type="NCBI Taxonomy" id="40147"/>
    <lineage>
        <taxon>Eukaryota</taxon>
        <taxon>Metazoa</taxon>
        <taxon>Chordata</taxon>
        <taxon>Craniata</taxon>
        <taxon>Vertebrata</taxon>
        <taxon>Euteleostomi</taxon>
        <taxon>Actinopterygii</taxon>
        <taxon>Chondrostei</taxon>
        <taxon>Acipenseriformes</taxon>
        <taxon>Acipenseridae</taxon>
        <taxon>Acipenser</taxon>
    </lineage>
</organism>
<name>A0AAD8GED5_ACIOX</name>
<sequence length="67" mass="7752">MVFCFFSISLSSRLAWLYSRNHLTPQLTILDGAARRTEGFRPFQWLQKDLNECTSYSGTSTESDLQE</sequence>
<dbReference type="EMBL" id="JAGXEW010000004">
    <property type="protein sequence ID" value="KAK1172689.1"/>
    <property type="molecule type" value="Genomic_DNA"/>
</dbReference>
<protein>
    <submittedName>
        <fullName evidence="1">Uncharacterized protein</fullName>
    </submittedName>
</protein>